<feature type="signal peptide" evidence="1">
    <location>
        <begin position="1"/>
        <end position="20"/>
    </location>
</feature>
<evidence type="ECO:0000256" key="1">
    <source>
        <dbReference type="SAM" id="SignalP"/>
    </source>
</evidence>
<feature type="chain" id="PRO_5017248018" evidence="1">
    <location>
        <begin position="21"/>
        <end position="92"/>
    </location>
</feature>
<sequence>MANYKFTLIIFIIYFCVVEAYYSVVFNTPQNIQTGTTIVISWTFSGIQTTRVELGIMDSQTSAITVIDSNVDLTKKVKLGLFLLEQEVINYI</sequence>
<dbReference type="Proteomes" id="UP000266673">
    <property type="component" value="Unassembled WGS sequence"/>
</dbReference>
<proteinExistence type="predicted"/>
<protein>
    <submittedName>
        <fullName evidence="2">Uncharacterized protein</fullName>
    </submittedName>
</protein>
<evidence type="ECO:0000313" key="3">
    <source>
        <dbReference type="Proteomes" id="UP000266673"/>
    </source>
</evidence>
<organism evidence="2 3">
    <name type="scientific">Gigaspora rosea</name>
    <dbReference type="NCBI Taxonomy" id="44941"/>
    <lineage>
        <taxon>Eukaryota</taxon>
        <taxon>Fungi</taxon>
        <taxon>Fungi incertae sedis</taxon>
        <taxon>Mucoromycota</taxon>
        <taxon>Glomeromycotina</taxon>
        <taxon>Glomeromycetes</taxon>
        <taxon>Diversisporales</taxon>
        <taxon>Gigasporaceae</taxon>
        <taxon>Gigaspora</taxon>
    </lineage>
</organism>
<name>A0A397VVU6_9GLOM</name>
<dbReference type="OrthoDB" id="2438998at2759"/>
<comment type="caution">
    <text evidence="2">The sequence shown here is derived from an EMBL/GenBank/DDBJ whole genome shotgun (WGS) entry which is preliminary data.</text>
</comment>
<reference evidence="2 3" key="1">
    <citation type="submission" date="2018-06" db="EMBL/GenBank/DDBJ databases">
        <title>Comparative genomics reveals the genomic features of Rhizophagus irregularis, R. cerebriforme, R. diaphanum and Gigaspora rosea, and their symbiotic lifestyle signature.</title>
        <authorList>
            <person name="Morin E."/>
            <person name="San Clemente H."/>
            <person name="Chen E.C.H."/>
            <person name="De La Providencia I."/>
            <person name="Hainaut M."/>
            <person name="Kuo A."/>
            <person name="Kohler A."/>
            <person name="Murat C."/>
            <person name="Tang N."/>
            <person name="Roy S."/>
            <person name="Loubradou J."/>
            <person name="Henrissat B."/>
            <person name="Grigoriev I.V."/>
            <person name="Corradi N."/>
            <person name="Roux C."/>
            <person name="Martin F.M."/>
        </authorList>
    </citation>
    <scope>NUCLEOTIDE SEQUENCE [LARGE SCALE GENOMIC DNA]</scope>
    <source>
        <strain evidence="2 3">DAOM 194757</strain>
    </source>
</reference>
<accession>A0A397VVU6</accession>
<evidence type="ECO:0000313" key="2">
    <source>
        <dbReference type="EMBL" id="RIB26705.1"/>
    </source>
</evidence>
<keyword evidence="1" id="KW-0732">Signal</keyword>
<keyword evidence="3" id="KW-1185">Reference proteome</keyword>
<gene>
    <name evidence="2" type="ORF">C2G38_2064162</name>
</gene>
<dbReference type="EMBL" id="QKWP01000126">
    <property type="protein sequence ID" value="RIB26705.1"/>
    <property type="molecule type" value="Genomic_DNA"/>
</dbReference>
<dbReference type="AlphaFoldDB" id="A0A397VVU6"/>